<reference evidence="2 3" key="1">
    <citation type="submission" date="2019-06" db="EMBL/GenBank/DDBJ databases">
        <title>Sequencing the genomes of 1000 actinobacteria strains.</title>
        <authorList>
            <person name="Klenk H.-P."/>
        </authorList>
    </citation>
    <scope>NUCLEOTIDE SEQUENCE [LARGE SCALE GENOMIC DNA]</scope>
    <source>
        <strain evidence="2 3">DSM 24683</strain>
    </source>
</reference>
<dbReference type="AlphaFoldDB" id="A0A561BLK9"/>
<dbReference type="Proteomes" id="UP000318380">
    <property type="component" value="Unassembled WGS sequence"/>
</dbReference>
<proteinExistence type="predicted"/>
<keyword evidence="3" id="KW-1185">Reference proteome</keyword>
<accession>A0A561BLK9</accession>
<dbReference type="RefSeq" id="WP_145803159.1">
    <property type="nucleotide sequence ID" value="NZ_VIVK01000001.1"/>
</dbReference>
<dbReference type="EMBL" id="VIVK01000001">
    <property type="protein sequence ID" value="TWD79761.1"/>
    <property type="molecule type" value="Genomic_DNA"/>
</dbReference>
<feature type="region of interest" description="Disordered" evidence="1">
    <location>
        <begin position="217"/>
        <end position="262"/>
    </location>
</feature>
<protein>
    <submittedName>
        <fullName evidence="2">Uncharacterized protein</fullName>
    </submittedName>
</protein>
<gene>
    <name evidence="2" type="ORF">FB561_0826</name>
</gene>
<sequence>MTMTPEERAVDLTDHAATALIRARSMVGIAAEDSAELGKLLIRSENDIDELTGHAAKVREIVEVEPETFLRYASEVGDDINKRLQGARTQVEEIGDYLNRAGLAVREGRDALEELGQLPQGQTDEVNELYQRLGGLQGAVVAAQDQLTEVDSRLVRAQSELETLRAPVTQASRGAAEALITDTHRDVSEQAQAGRRTLGDMAERLEDSTSQFSAAAARGEDLARTAQAAMNPTPVDQQVEPGSADKLASRLSGESQDNSLER</sequence>
<evidence type="ECO:0000256" key="1">
    <source>
        <dbReference type="SAM" id="MobiDB-lite"/>
    </source>
</evidence>
<feature type="compositionally biased region" description="Polar residues" evidence="1">
    <location>
        <begin position="252"/>
        <end position="262"/>
    </location>
</feature>
<name>A0A561BLK9_9ACTN</name>
<organism evidence="2 3">
    <name type="scientific">Kribbella amoyensis</name>
    <dbReference type="NCBI Taxonomy" id="996641"/>
    <lineage>
        <taxon>Bacteria</taxon>
        <taxon>Bacillati</taxon>
        <taxon>Actinomycetota</taxon>
        <taxon>Actinomycetes</taxon>
        <taxon>Propionibacteriales</taxon>
        <taxon>Kribbellaceae</taxon>
        <taxon>Kribbella</taxon>
    </lineage>
</organism>
<evidence type="ECO:0000313" key="2">
    <source>
        <dbReference type="EMBL" id="TWD79761.1"/>
    </source>
</evidence>
<comment type="caution">
    <text evidence="2">The sequence shown here is derived from an EMBL/GenBank/DDBJ whole genome shotgun (WGS) entry which is preliminary data.</text>
</comment>
<evidence type="ECO:0000313" key="3">
    <source>
        <dbReference type="Proteomes" id="UP000318380"/>
    </source>
</evidence>